<dbReference type="Proteomes" id="UP000255316">
    <property type="component" value="Unassembled WGS sequence"/>
</dbReference>
<dbReference type="EMBL" id="UGNX01000001">
    <property type="protein sequence ID" value="STX36742.1"/>
    <property type="molecule type" value="Genomic_DNA"/>
</dbReference>
<dbReference type="EMBL" id="LNXX01000043">
    <property type="protein sequence ID" value="KTC83350.1"/>
    <property type="molecule type" value="Genomic_DNA"/>
</dbReference>
<evidence type="ECO:0000313" key="2">
    <source>
        <dbReference type="EMBL" id="STX36742.1"/>
    </source>
</evidence>
<accession>A0A378IPK2</accession>
<proteinExistence type="predicted"/>
<evidence type="ECO:0000313" key="1">
    <source>
        <dbReference type="EMBL" id="KTC83350.1"/>
    </source>
</evidence>
<dbReference type="AlphaFoldDB" id="A0A378IPK2"/>
<gene>
    <name evidence="1" type="ORF">Lcin_2722</name>
    <name evidence="2" type="ORF">NCTC12438_03379</name>
</gene>
<evidence type="ECO:0000313" key="4">
    <source>
        <dbReference type="Proteomes" id="UP000255316"/>
    </source>
</evidence>
<protein>
    <submittedName>
        <fullName evidence="2">Uncharacterized protein</fullName>
    </submittedName>
</protein>
<reference evidence="2 4" key="2">
    <citation type="submission" date="2018-06" db="EMBL/GenBank/DDBJ databases">
        <authorList>
            <consortium name="Pathogen Informatics"/>
            <person name="Doyle S."/>
        </authorList>
    </citation>
    <scope>NUCLEOTIDE SEQUENCE [LARGE SCALE GENOMIC DNA]</scope>
    <source>
        <strain evidence="2 4">NCTC12438</strain>
    </source>
</reference>
<dbReference type="Proteomes" id="UP000054854">
    <property type="component" value="Unassembled WGS sequence"/>
</dbReference>
<reference evidence="1 3" key="1">
    <citation type="submission" date="2015-11" db="EMBL/GenBank/DDBJ databases">
        <title>Genomic analysis of 38 Legionella species identifies large and diverse effector repertoires.</title>
        <authorList>
            <person name="Burstein D."/>
            <person name="Amaro F."/>
            <person name="Zusman T."/>
            <person name="Lifshitz Z."/>
            <person name="Cohen O."/>
            <person name="Gilbert J.A."/>
            <person name="Pupko T."/>
            <person name="Shuman H.A."/>
            <person name="Segal G."/>
        </authorList>
    </citation>
    <scope>NUCLEOTIDE SEQUENCE [LARGE SCALE GENOMIC DNA]</scope>
    <source>
        <strain evidence="1 3">CDC#72-OH-14</strain>
    </source>
</reference>
<name>A0A378IPK2_9GAMM</name>
<organism evidence="2 4">
    <name type="scientific">Legionella cincinnatiensis</name>
    <dbReference type="NCBI Taxonomy" id="28085"/>
    <lineage>
        <taxon>Bacteria</taxon>
        <taxon>Pseudomonadati</taxon>
        <taxon>Pseudomonadota</taxon>
        <taxon>Gammaproteobacteria</taxon>
        <taxon>Legionellales</taxon>
        <taxon>Legionellaceae</taxon>
        <taxon>Legionella</taxon>
    </lineage>
</organism>
<keyword evidence="3" id="KW-1185">Reference proteome</keyword>
<sequence length="64" mass="7498">MMSNPEQHDRTNGLRVLILLVKIELLILRHCWKIAVTHKIIDDRKVILLSQSANHYQLSSFPHL</sequence>
<evidence type="ECO:0000313" key="3">
    <source>
        <dbReference type="Proteomes" id="UP000054854"/>
    </source>
</evidence>